<proteinExistence type="predicted"/>
<evidence type="ECO:0000313" key="2">
    <source>
        <dbReference type="EMBL" id="CAF1586182.1"/>
    </source>
</evidence>
<name>A0A815ZPR4_9BILA</name>
<feature type="non-terminal residue" evidence="2">
    <location>
        <position position="19"/>
    </location>
</feature>
<gene>
    <name evidence="2" type="ORF">JXQ802_LOCUS46740</name>
    <name evidence="1" type="ORF">PYM288_LOCUS30947</name>
</gene>
<reference evidence="2" key="1">
    <citation type="submission" date="2021-02" db="EMBL/GenBank/DDBJ databases">
        <authorList>
            <person name="Nowell W R."/>
        </authorList>
    </citation>
    <scope>NUCLEOTIDE SEQUENCE</scope>
</reference>
<dbReference type="Proteomes" id="UP000663854">
    <property type="component" value="Unassembled WGS sequence"/>
</dbReference>
<dbReference type="EMBL" id="CAJNOL010004342">
    <property type="protein sequence ID" value="CAF1586182.1"/>
    <property type="molecule type" value="Genomic_DNA"/>
</dbReference>
<dbReference type="Proteomes" id="UP000663870">
    <property type="component" value="Unassembled WGS sequence"/>
</dbReference>
<dbReference type="AlphaFoldDB" id="A0A815ZPR4"/>
<accession>A0A815ZPR4</accession>
<evidence type="ECO:0000313" key="3">
    <source>
        <dbReference type="Proteomes" id="UP000663870"/>
    </source>
</evidence>
<evidence type="ECO:0000313" key="1">
    <source>
        <dbReference type="EMBL" id="CAF1321746.1"/>
    </source>
</evidence>
<sequence length="19" mass="2226">MARRSLLNTSNDDEYRTAL</sequence>
<organism evidence="2 3">
    <name type="scientific">Rotaria sordida</name>
    <dbReference type="NCBI Taxonomy" id="392033"/>
    <lineage>
        <taxon>Eukaryota</taxon>
        <taxon>Metazoa</taxon>
        <taxon>Spiralia</taxon>
        <taxon>Gnathifera</taxon>
        <taxon>Rotifera</taxon>
        <taxon>Eurotatoria</taxon>
        <taxon>Bdelloidea</taxon>
        <taxon>Philodinida</taxon>
        <taxon>Philodinidae</taxon>
        <taxon>Rotaria</taxon>
    </lineage>
</organism>
<dbReference type="EMBL" id="CAJNOH010003056">
    <property type="protein sequence ID" value="CAF1321746.1"/>
    <property type="molecule type" value="Genomic_DNA"/>
</dbReference>
<comment type="caution">
    <text evidence="2">The sequence shown here is derived from an EMBL/GenBank/DDBJ whole genome shotgun (WGS) entry which is preliminary data.</text>
</comment>
<keyword evidence="3" id="KW-1185">Reference proteome</keyword>
<protein>
    <submittedName>
        <fullName evidence="2">Uncharacterized protein</fullName>
    </submittedName>
</protein>